<organism evidence="1 2">
    <name type="scientific">Novosphingobium indicum</name>
    <dbReference type="NCBI Taxonomy" id="462949"/>
    <lineage>
        <taxon>Bacteria</taxon>
        <taxon>Pseudomonadati</taxon>
        <taxon>Pseudomonadota</taxon>
        <taxon>Alphaproteobacteria</taxon>
        <taxon>Sphingomonadales</taxon>
        <taxon>Sphingomonadaceae</taxon>
        <taxon>Novosphingobium</taxon>
    </lineage>
</organism>
<protein>
    <submittedName>
        <fullName evidence="1">Uncharacterized protein</fullName>
    </submittedName>
</protein>
<reference evidence="2" key="1">
    <citation type="journal article" date="2019" name="Int. J. Syst. Evol. Microbiol.">
        <title>The Global Catalogue of Microorganisms (GCM) 10K type strain sequencing project: providing services to taxonomists for standard genome sequencing and annotation.</title>
        <authorList>
            <consortium name="The Broad Institute Genomics Platform"/>
            <consortium name="The Broad Institute Genome Sequencing Center for Infectious Disease"/>
            <person name="Wu L."/>
            <person name="Ma J."/>
        </authorList>
    </citation>
    <scope>NUCLEOTIDE SEQUENCE [LARGE SCALE GENOMIC DNA]</scope>
    <source>
        <strain evidence="2">CGMCC 1.6784</strain>
    </source>
</reference>
<comment type="caution">
    <text evidence="1">The sequence shown here is derived from an EMBL/GenBank/DDBJ whole genome shotgun (WGS) entry which is preliminary data.</text>
</comment>
<gene>
    <name evidence="1" type="ORF">GCM10011349_29060</name>
</gene>
<dbReference type="EMBL" id="BMLK01000013">
    <property type="protein sequence ID" value="GGN53934.1"/>
    <property type="molecule type" value="Genomic_DNA"/>
</dbReference>
<evidence type="ECO:0000313" key="1">
    <source>
        <dbReference type="EMBL" id="GGN53934.1"/>
    </source>
</evidence>
<keyword evidence="2" id="KW-1185">Reference proteome</keyword>
<evidence type="ECO:0000313" key="2">
    <source>
        <dbReference type="Proteomes" id="UP000605099"/>
    </source>
</evidence>
<sequence length="68" mass="7429">MAKGSAMESLVFMATGYARCRPNGKENGAGKKNSYPLRRAATWLAQANSRPIFRIKNNCFDLKGAHGP</sequence>
<accession>A0ABQ2JSK5</accession>
<name>A0ABQ2JSK5_9SPHN</name>
<proteinExistence type="predicted"/>
<dbReference type="RefSeq" id="WP_188820734.1">
    <property type="nucleotide sequence ID" value="NZ_BMLK01000013.1"/>
</dbReference>
<dbReference type="Proteomes" id="UP000605099">
    <property type="component" value="Unassembled WGS sequence"/>
</dbReference>